<reference evidence="2" key="1">
    <citation type="submission" date="2022-04" db="EMBL/GenBank/DDBJ databases">
        <authorList>
            <person name="Xu L."/>
            <person name="Lv Z."/>
        </authorList>
    </citation>
    <scope>NUCLEOTIDE SEQUENCE</scope>
    <source>
        <strain evidence="2">LV_2022a</strain>
    </source>
</reference>
<feature type="signal peptide" evidence="1">
    <location>
        <begin position="1"/>
        <end position="20"/>
    </location>
</feature>
<evidence type="ECO:0000313" key="3">
    <source>
        <dbReference type="Proteomes" id="UP001292079"/>
    </source>
</evidence>
<gene>
    <name evidence="2" type="ORF">MN116_005326</name>
</gene>
<reference evidence="2" key="2">
    <citation type="journal article" date="2023" name="Infect Dis Poverty">
        <title>Chromosome-scale genome of the human blood fluke Schistosoma mekongi and its implications for public health.</title>
        <authorList>
            <person name="Zhou M."/>
            <person name="Xu L."/>
            <person name="Xu D."/>
            <person name="Chen W."/>
            <person name="Khan J."/>
            <person name="Hu Y."/>
            <person name="Huang H."/>
            <person name="Wei H."/>
            <person name="Zhang Y."/>
            <person name="Chusongsang P."/>
            <person name="Tanasarnprasert K."/>
            <person name="Hu X."/>
            <person name="Limpanont Y."/>
            <person name="Lv Z."/>
        </authorList>
    </citation>
    <scope>NUCLEOTIDE SEQUENCE</scope>
    <source>
        <strain evidence="2">LV_2022a</strain>
    </source>
</reference>
<organism evidence="2 3">
    <name type="scientific">Schistosoma mekongi</name>
    <name type="common">Parasitic worm</name>
    <dbReference type="NCBI Taxonomy" id="38744"/>
    <lineage>
        <taxon>Eukaryota</taxon>
        <taxon>Metazoa</taxon>
        <taxon>Spiralia</taxon>
        <taxon>Lophotrochozoa</taxon>
        <taxon>Platyhelminthes</taxon>
        <taxon>Trematoda</taxon>
        <taxon>Digenea</taxon>
        <taxon>Strigeidida</taxon>
        <taxon>Schistosomatoidea</taxon>
        <taxon>Schistosomatidae</taxon>
        <taxon>Schistosoma</taxon>
    </lineage>
</organism>
<protein>
    <submittedName>
        <fullName evidence="2">Uncharacterized protein</fullName>
    </submittedName>
</protein>
<dbReference type="Proteomes" id="UP001292079">
    <property type="component" value="Unassembled WGS sequence"/>
</dbReference>
<feature type="chain" id="PRO_5042083757" evidence="1">
    <location>
        <begin position="21"/>
        <end position="79"/>
    </location>
</feature>
<dbReference type="EMBL" id="JALJAT010000003">
    <property type="protein sequence ID" value="KAK4471946.1"/>
    <property type="molecule type" value="Genomic_DNA"/>
</dbReference>
<evidence type="ECO:0000313" key="2">
    <source>
        <dbReference type="EMBL" id="KAK4471946.1"/>
    </source>
</evidence>
<evidence type="ECO:0000256" key="1">
    <source>
        <dbReference type="SAM" id="SignalP"/>
    </source>
</evidence>
<proteinExistence type="predicted"/>
<name>A0AAE1ZDE5_SCHME</name>
<dbReference type="AlphaFoldDB" id="A0AAE1ZDE5"/>
<accession>A0AAE1ZDE5</accession>
<sequence>MIKLALQLLISLYILSDISCEEDNAGVQIWDPYEYNPRNRVITPYKRRQIFRFGKRNTYPNLHKEMNDLPNLWEIYRKR</sequence>
<keyword evidence="1" id="KW-0732">Signal</keyword>
<keyword evidence="3" id="KW-1185">Reference proteome</keyword>
<comment type="caution">
    <text evidence="2">The sequence shown here is derived from an EMBL/GenBank/DDBJ whole genome shotgun (WGS) entry which is preliminary data.</text>
</comment>